<proteinExistence type="predicted"/>
<dbReference type="PANTHER" id="PTHR48459:SF1">
    <property type="entry name" value="CUE DOMAIN-CONTAINING PROTEIN"/>
    <property type="match status" value="1"/>
</dbReference>
<accession>A0AAW2XVQ5</accession>
<evidence type="ECO:0000256" key="1">
    <source>
        <dbReference type="SAM" id="Coils"/>
    </source>
</evidence>
<sequence>MGFNKVYKSLQEVFPQIDARVLRAVAIEHSKDVDAAVEAVLLEIIPYFTERSGPSGPLSGSIAVGGSSEGNTFLDAVAATSTADDGLSTNRVGSAEVQNGYNMNGGSQQSLHTAVDDEHKNPLYNTYDGHHEGQGDSAESALFEKILENNIRTDGDVYSHVEAAALVDKDGVNTLTIEVSGEPKTDETISDKFLESSIKISSDHLPGRTLGTHQDEIGINQNMNIFQERIDFGQLETDFGTAVNKESDQENPCADGNNYVVGTSSLSDPCADGNNYVVGTSSLNTHDPTRSPLDQLLVLPDMHASNVEELDVSLSNNTACKMEPNSNIIGTEDESTLNASVSQSSQIHNIDVLEEIIADARNNKKTLFSAMQSVIRLMREVELKEQAAEQAKVEAAAGGADILAEVEDLKQMVQTMKDANGMHAGEVYGEKAILATELRELQSRVLCLSDERDKSLAVLHEMQQTLEVRLAAAENEIKSMEQEKIGKDKAAMEALAEQKLIMDKVVQESEILKQQAEDNAKLREFLVDRGRVVDMLQGEIAVICQDVRLLKEKFDERVPFSKSLSSSQTSCILASSTSSLKSLIPEQVESVPDEAADSMEARKKDEISCSDEKSYEEKAAKDELKALLDDGWDLFDSHETYA</sequence>
<keyword evidence="1" id="KW-0175">Coiled coil</keyword>
<evidence type="ECO:0000259" key="3">
    <source>
        <dbReference type="PROSITE" id="PS51140"/>
    </source>
</evidence>
<evidence type="ECO:0000313" key="4">
    <source>
        <dbReference type="EMBL" id="KAL0458065.1"/>
    </source>
</evidence>
<feature type="coiled-coil region" evidence="1">
    <location>
        <begin position="456"/>
        <end position="490"/>
    </location>
</feature>
<feature type="region of interest" description="Disordered" evidence="2">
    <location>
        <begin position="591"/>
        <end position="615"/>
    </location>
</feature>
<name>A0AAW2XVQ5_9LAMI</name>
<dbReference type="Gene3D" id="1.10.8.10">
    <property type="entry name" value="DNA helicase RuvA subunit, C-terminal domain"/>
    <property type="match status" value="1"/>
</dbReference>
<feature type="compositionally biased region" description="Basic and acidic residues" evidence="2">
    <location>
        <begin position="599"/>
        <end position="615"/>
    </location>
</feature>
<dbReference type="InterPro" id="IPR009060">
    <property type="entry name" value="UBA-like_sf"/>
</dbReference>
<dbReference type="GO" id="GO:0043130">
    <property type="term" value="F:ubiquitin binding"/>
    <property type="evidence" value="ECO:0007669"/>
    <property type="project" value="InterPro"/>
</dbReference>
<dbReference type="SUPFAM" id="SSF46934">
    <property type="entry name" value="UBA-like"/>
    <property type="match status" value="1"/>
</dbReference>
<dbReference type="CDD" id="cd14279">
    <property type="entry name" value="CUE"/>
    <property type="match status" value="1"/>
</dbReference>
<gene>
    <name evidence="4" type="ORF">Slati_0433700</name>
</gene>
<protein>
    <recommendedName>
        <fullName evidence="3">CUE domain-containing protein</fullName>
    </recommendedName>
</protein>
<organism evidence="4">
    <name type="scientific">Sesamum latifolium</name>
    <dbReference type="NCBI Taxonomy" id="2727402"/>
    <lineage>
        <taxon>Eukaryota</taxon>
        <taxon>Viridiplantae</taxon>
        <taxon>Streptophyta</taxon>
        <taxon>Embryophyta</taxon>
        <taxon>Tracheophyta</taxon>
        <taxon>Spermatophyta</taxon>
        <taxon>Magnoliopsida</taxon>
        <taxon>eudicotyledons</taxon>
        <taxon>Gunneridae</taxon>
        <taxon>Pentapetalae</taxon>
        <taxon>asterids</taxon>
        <taxon>lamiids</taxon>
        <taxon>Lamiales</taxon>
        <taxon>Pedaliaceae</taxon>
        <taxon>Sesamum</taxon>
    </lineage>
</organism>
<dbReference type="InterPro" id="IPR003892">
    <property type="entry name" value="CUE"/>
</dbReference>
<dbReference type="PANTHER" id="PTHR48459">
    <property type="entry name" value="CUE DOMAIN-CONTAINING PROTEIN"/>
    <property type="match status" value="1"/>
</dbReference>
<dbReference type="PROSITE" id="PS51140">
    <property type="entry name" value="CUE"/>
    <property type="match status" value="1"/>
</dbReference>
<dbReference type="EMBL" id="JACGWN010000002">
    <property type="protein sequence ID" value="KAL0458065.1"/>
    <property type="molecule type" value="Genomic_DNA"/>
</dbReference>
<dbReference type="Pfam" id="PF02845">
    <property type="entry name" value="CUE"/>
    <property type="match status" value="1"/>
</dbReference>
<reference evidence="4" key="2">
    <citation type="journal article" date="2024" name="Plant">
        <title>Genomic evolution and insights into agronomic trait innovations of Sesamum species.</title>
        <authorList>
            <person name="Miao H."/>
            <person name="Wang L."/>
            <person name="Qu L."/>
            <person name="Liu H."/>
            <person name="Sun Y."/>
            <person name="Le M."/>
            <person name="Wang Q."/>
            <person name="Wei S."/>
            <person name="Zheng Y."/>
            <person name="Lin W."/>
            <person name="Duan Y."/>
            <person name="Cao H."/>
            <person name="Xiong S."/>
            <person name="Wang X."/>
            <person name="Wei L."/>
            <person name="Li C."/>
            <person name="Ma Q."/>
            <person name="Ju M."/>
            <person name="Zhao R."/>
            <person name="Li G."/>
            <person name="Mu C."/>
            <person name="Tian Q."/>
            <person name="Mei H."/>
            <person name="Zhang T."/>
            <person name="Gao T."/>
            <person name="Zhang H."/>
        </authorList>
    </citation>
    <scope>NUCLEOTIDE SEQUENCE</scope>
    <source>
        <strain evidence="4">KEN1</strain>
    </source>
</reference>
<comment type="caution">
    <text evidence="4">The sequence shown here is derived from an EMBL/GenBank/DDBJ whole genome shotgun (WGS) entry which is preliminary data.</text>
</comment>
<evidence type="ECO:0000256" key="2">
    <source>
        <dbReference type="SAM" id="MobiDB-lite"/>
    </source>
</evidence>
<feature type="domain" description="CUE" evidence="3">
    <location>
        <begin position="2"/>
        <end position="44"/>
    </location>
</feature>
<reference evidence="4" key="1">
    <citation type="submission" date="2020-06" db="EMBL/GenBank/DDBJ databases">
        <authorList>
            <person name="Li T."/>
            <person name="Hu X."/>
            <person name="Zhang T."/>
            <person name="Song X."/>
            <person name="Zhang H."/>
            <person name="Dai N."/>
            <person name="Sheng W."/>
            <person name="Hou X."/>
            <person name="Wei L."/>
        </authorList>
    </citation>
    <scope>NUCLEOTIDE SEQUENCE</scope>
    <source>
        <strain evidence="4">KEN1</strain>
        <tissue evidence="4">Leaf</tissue>
    </source>
</reference>
<dbReference type="AlphaFoldDB" id="A0AAW2XVQ5"/>